<sequence>MVSITNNVNEGGLKDFEKFKSMGIGHIEGLTAYNVNPSLQGHRDANMPNYTPQIMLGVDVATNLNLMQGNLNLHGYSRTPPTNFSIDYPSRDSDHVTKRRAMGLSDEVMTGFGVAKVLDSRHPKFKKGDLIWGMTGFEEYTLITTPDSLFKIEHTDVPLSYYTGILGEYVFISAASGVVGQLVGQFAKLLSCYVVGSAGSKEKSSTPAETHEIGSSHMMQPFPIPQAQPLIPNLHYSGQGQFPCSQGVESKPSVSVFNSDGSNNTNLHFQGMFSKCT</sequence>
<evidence type="ECO:0000313" key="3">
    <source>
        <dbReference type="EMBL" id="KAA8544740.1"/>
    </source>
</evidence>
<dbReference type="InterPro" id="IPR011032">
    <property type="entry name" value="GroES-like_sf"/>
</dbReference>
<evidence type="ECO:0000313" key="4">
    <source>
        <dbReference type="Proteomes" id="UP000325577"/>
    </source>
</evidence>
<dbReference type="InterPro" id="IPR041694">
    <property type="entry name" value="ADH_N_2"/>
</dbReference>
<gene>
    <name evidence="3" type="ORF">F0562_019556</name>
</gene>
<evidence type="ECO:0000256" key="1">
    <source>
        <dbReference type="ARBA" id="ARBA00023002"/>
    </source>
</evidence>
<proteinExistence type="predicted"/>
<dbReference type="SUPFAM" id="SSF50129">
    <property type="entry name" value="GroES-like"/>
    <property type="match status" value="1"/>
</dbReference>
<name>A0A5J5BRP5_9ASTE</name>
<keyword evidence="1" id="KW-0560">Oxidoreductase</keyword>
<reference evidence="3 4" key="1">
    <citation type="submission" date="2019-09" db="EMBL/GenBank/DDBJ databases">
        <title>A chromosome-level genome assembly of the Chinese tupelo Nyssa sinensis.</title>
        <authorList>
            <person name="Yang X."/>
            <person name="Kang M."/>
            <person name="Yang Y."/>
            <person name="Xiong H."/>
            <person name="Wang M."/>
            <person name="Zhang Z."/>
            <person name="Wang Z."/>
            <person name="Wu H."/>
            <person name="Ma T."/>
            <person name="Liu J."/>
            <person name="Xi Z."/>
        </authorList>
    </citation>
    <scope>NUCLEOTIDE SEQUENCE [LARGE SCALE GENOMIC DNA]</scope>
    <source>
        <strain evidence="3">J267</strain>
        <tissue evidence="3">Leaf</tissue>
    </source>
</reference>
<dbReference type="AlphaFoldDB" id="A0A5J5BRP5"/>
<dbReference type="PANTHER" id="PTHR43205:SF7">
    <property type="entry name" value="PROSTAGLANDIN REDUCTASE 1"/>
    <property type="match status" value="1"/>
</dbReference>
<protein>
    <recommendedName>
        <fullName evidence="2">Oxidoreductase N-terminal domain-containing protein</fullName>
    </recommendedName>
</protein>
<evidence type="ECO:0000259" key="2">
    <source>
        <dbReference type="Pfam" id="PF16884"/>
    </source>
</evidence>
<dbReference type="Gene3D" id="3.40.50.720">
    <property type="entry name" value="NAD(P)-binding Rossmann-like Domain"/>
    <property type="match status" value="1"/>
</dbReference>
<dbReference type="PANTHER" id="PTHR43205">
    <property type="entry name" value="PROSTAGLANDIN REDUCTASE"/>
    <property type="match status" value="1"/>
</dbReference>
<dbReference type="Pfam" id="PF16884">
    <property type="entry name" value="ADH_N_2"/>
    <property type="match status" value="1"/>
</dbReference>
<dbReference type="EMBL" id="CM018033">
    <property type="protein sequence ID" value="KAA8544740.1"/>
    <property type="molecule type" value="Genomic_DNA"/>
</dbReference>
<dbReference type="OrthoDB" id="809632at2759"/>
<accession>A0A5J5BRP5</accession>
<dbReference type="Gene3D" id="3.90.180.10">
    <property type="entry name" value="Medium-chain alcohol dehydrogenases, catalytic domain"/>
    <property type="match status" value="1"/>
</dbReference>
<dbReference type="GO" id="GO:0032440">
    <property type="term" value="F:2-alkenal reductase [NAD(P)H] activity"/>
    <property type="evidence" value="ECO:0007669"/>
    <property type="project" value="TreeGrafter"/>
</dbReference>
<keyword evidence="4" id="KW-1185">Reference proteome</keyword>
<dbReference type="InterPro" id="IPR045010">
    <property type="entry name" value="MDR_fam"/>
</dbReference>
<dbReference type="Proteomes" id="UP000325577">
    <property type="component" value="Linkage Group LG10"/>
</dbReference>
<organism evidence="3 4">
    <name type="scientific">Nyssa sinensis</name>
    <dbReference type="NCBI Taxonomy" id="561372"/>
    <lineage>
        <taxon>Eukaryota</taxon>
        <taxon>Viridiplantae</taxon>
        <taxon>Streptophyta</taxon>
        <taxon>Embryophyta</taxon>
        <taxon>Tracheophyta</taxon>
        <taxon>Spermatophyta</taxon>
        <taxon>Magnoliopsida</taxon>
        <taxon>eudicotyledons</taxon>
        <taxon>Gunneridae</taxon>
        <taxon>Pentapetalae</taxon>
        <taxon>asterids</taxon>
        <taxon>Cornales</taxon>
        <taxon>Nyssaceae</taxon>
        <taxon>Nyssa</taxon>
    </lineage>
</organism>
<feature type="domain" description="Oxidoreductase N-terminal" evidence="2">
    <location>
        <begin position="106"/>
        <end position="151"/>
    </location>
</feature>